<dbReference type="Proteomes" id="UP000094527">
    <property type="component" value="Unassembled WGS sequence"/>
</dbReference>
<feature type="region of interest" description="Disordered" evidence="1">
    <location>
        <begin position="94"/>
        <end position="154"/>
    </location>
</feature>
<feature type="compositionally biased region" description="Polar residues" evidence="1">
    <location>
        <begin position="400"/>
        <end position="414"/>
    </location>
</feature>
<proteinExistence type="predicted"/>
<accession>A0A1D2NLG2</accession>
<name>A0A1D2NLG2_ORCCI</name>
<feature type="compositionally biased region" description="Low complexity" evidence="1">
    <location>
        <begin position="388"/>
        <end position="399"/>
    </location>
</feature>
<keyword evidence="3" id="KW-1185">Reference proteome</keyword>
<comment type="caution">
    <text evidence="2">The sequence shown here is derived from an EMBL/GenBank/DDBJ whole genome shotgun (WGS) entry which is preliminary data.</text>
</comment>
<dbReference type="OMA" id="TITHDTP"/>
<gene>
    <name evidence="2" type="ORF">Ocin01_00884</name>
</gene>
<evidence type="ECO:0000256" key="1">
    <source>
        <dbReference type="SAM" id="MobiDB-lite"/>
    </source>
</evidence>
<evidence type="ECO:0000313" key="3">
    <source>
        <dbReference type="Proteomes" id="UP000094527"/>
    </source>
</evidence>
<organism evidence="2 3">
    <name type="scientific">Orchesella cincta</name>
    <name type="common">Springtail</name>
    <name type="synonym">Podura cincta</name>
    <dbReference type="NCBI Taxonomy" id="48709"/>
    <lineage>
        <taxon>Eukaryota</taxon>
        <taxon>Metazoa</taxon>
        <taxon>Ecdysozoa</taxon>
        <taxon>Arthropoda</taxon>
        <taxon>Hexapoda</taxon>
        <taxon>Collembola</taxon>
        <taxon>Entomobryomorpha</taxon>
        <taxon>Entomobryoidea</taxon>
        <taxon>Orchesellidae</taxon>
        <taxon>Orchesellinae</taxon>
        <taxon>Orchesella</taxon>
    </lineage>
</organism>
<feature type="compositionally biased region" description="Pro residues" evidence="1">
    <location>
        <begin position="452"/>
        <end position="461"/>
    </location>
</feature>
<feature type="compositionally biased region" description="Polar residues" evidence="1">
    <location>
        <begin position="434"/>
        <end position="447"/>
    </location>
</feature>
<feature type="region of interest" description="Disordered" evidence="1">
    <location>
        <begin position="434"/>
        <end position="469"/>
    </location>
</feature>
<dbReference type="EMBL" id="LJIJ01000016">
    <property type="protein sequence ID" value="ODN05786.1"/>
    <property type="molecule type" value="Genomic_DNA"/>
</dbReference>
<feature type="region of interest" description="Disordered" evidence="1">
    <location>
        <begin position="388"/>
        <end position="421"/>
    </location>
</feature>
<protein>
    <submittedName>
        <fullName evidence="2">Uncharacterized protein</fullName>
    </submittedName>
</protein>
<dbReference type="AlphaFoldDB" id="A0A1D2NLG2"/>
<sequence length="806" mass="86354">MVSCKGKKRDDNNKCGDCEDWDTFKEDETLYLLLRNYQDFCYYVLTTEDIVRLLEVKHEVDPTFDTFKLIELVSEGVKGSALLKKRKLLPIPNAERDRGVTPHNVSSLKRNKKARVGDIKDEAGTTPAASVPKQTVSAPAAIDNNSSKKPEGLLQVPQNKPLVLDKREKCVPQIQTPVTAEKKLPVAASKPVAVSTIPTTRLVSNLVVTTPVSSFGSKPQLPVSLVGKMGTVQPSAAPPPPVKVGINKVLSSPMMHKTVSIRNVAPLQTHALDKPAVVSSKITPVTGTPPLSAKVTTTMVSSSNVNKNVPSKITTTQSYISVQGPTKVVQQPTLPTERVIAVSKVQVQPLSSSTQSTAPINVFPPPPKVVIADKPTVFAVSTAAKVRPQVQQQQQQPPVISTSSGIRTPATSPSGEKLSSVRVVPLPISTVEKVSSNRPQVQSTPMNKSIPSKPPVPPSPTRPVVVESPKQQLPKVTCVTTVGTGVPISGSKYIQIKVEPQPQMYLSKASTPEVPTTSSPITNLLTNDMISKSLMSDGTGNQQHQVQQQQQIEQILPNSPIKSSPLPPSSKPPLVPVATATPINVNSLPFTLSQNSLTSSGQPQFIQISHQGGVRTLSIRPQQMRFTGAVQFQGRTVPVHIIGPPPTSDALKQQIAQQLARRKLIPSSESTDVQHIWSDQPKIIHLNASEFCRLQGFGQATTIRSNNPVNVGPVSTASSTTTASFTSVNVRPVANTGSLVRPTTTTTSVSNVTSLANALNTMKTTTVYSQPNSSVQISRAPPTTATSLGTIRQCFIINDASRLLSR</sequence>
<evidence type="ECO:0000313" key="2">
    <source>
        <dbReference type="EMBL" id="ODN05786.1"/>
    </source>
</evidence>
<reference evidence="2 3" key="1">
    <citation type="journal article" date="2016" name="Genome Biol. Evol.">
        <title>Gene Family Evolution Reflects Adaptation to Soil Environmental Stressors in the Genome of the Collembolan Orchesella cincta.</title>
        <authorList>
            <person name="Faddeeva-Vakhrusheva A."/>
            <person name="Derks M.F."/>
            <person name="Anvar S.Y."/>
            <person name="Agamennone V."/>
            <person name="Suring W."/>
            <person name="Smit S."/>
            <person name="van Straalen N.M."/>
            <person name="Roelofs D."/>
        </authorList>
    </citation>
    <scope>NUCLEOTIDE SEQUENCE [LARGE SCALE GENOMIC DNA]</scope>
    <source>
        <tissue evidence="2">Mixed pool</tissue>
    </source>
</reference>
<feature type="compositionally biased region" description="Polar residues" evidence="1">
    <location>
        <begin position="132"/>
        <end position="145"/>
    </location>
</feature>